<dbReference type="Pfam" id="PF13895">
    <property type="entry name" value="Ig_2"/>
    <property type="match status" value="1"/>
</dbReference>
<dbReference type="InParanoid" id="A0A669BJ65"/>
<dbReference type="PANTHER" id="PTHR11481">
    <property type="entry name" value="IMMUNOGLOBULIN FC RECEPTOR"/>
    <property type="match status" value="1"/>
</dbReference>
<dbReference type="PANTHER" id="PTHR11481:SF64">
    <property type="entry name" value="FC RECEPTOR-LIKE PROTEIN 4"/>
    <property type="match status" value="1"/>
</dbReference>
<dbReference type="InterPro" id="IPR013783">
    <property type="entry name" value="Ig-like_fold"/>
</dbReference>
<dbReference type="Ensembl" id="ENSONIT00000045458.1">
    <property type="protein sequence ID" value="ENSONIP00000035768.1"/>
    <property type="gene ID" value="ENSONIG00000033187.1"/>
</dbReference>
<evidence type="ECO:0000313" key="6">
    <source>
        <dbReference type="Proteomes" id="UP000005207"/>
    </source>
</evidence>
<dbReference type="GO" id="GO:0006955">
    <property type="term" value="P:immune response"/>
    <property type="evidence" value="ECO:0007669"/>
    <property type="project" value="TreeGrafter"/>
</dbReference>
<evidence type="ECO:0000313" key="5">
    <source>
        <dbReference type="Ensembl" id="ENSONIP00000035768.1"/>
    </source>
</evidence>
<feature type="domain" description="Immunoglobulin" evidence="4">
    <location>
        <begin position="107"/>
        <end position="193"/>
    </location>
</feature>
<evidence type="ECO:0000256" key="2">
    <source>
        <dbReference type="ARBA" id="ARBA00023157"/>
    </source>
</evidence>
<dbReference type="InterPro" id="IPR003599">
    <property type="entry name" value="Ig_sub"/>
</dbReference>
<dbReference type="Gene3D" id="2.60.40.10">
    <property type="entry name" value="Immunoglobulins"/>
    <property type="match status" value="2"/>
</dbReference>
<dbReference type="InterPro" id="IPR036179">
    <property type="entry name" value="Ig-like_dom_sf"/>
</dbReference>
<name>A0A669BJ65_ORENI</name>
<keyword evidence="3" id="KW-0472">Membrane</keyword>
<dbReference type="GO" id="GO:0009897">
    <property type="term" value="C:external side of plasma membrane"/>
    <property type="evidence" value="ECO:0007669"/>
    <property type="project" value="TreeGrafter"/>
</dbReference>
<dbReference type="SUPFAM" id="SSF48726">
    <property type="entry name" value="Immunoglobulin"/>
    <property type="match status" value="2"/>
</dbReference>
<evidence type="ECO:0000256" key="1">
    <source>
        <dbReference type="ARBA" id="ARBA00022729"/>
    </source>
</evidence>
<organism evidence="5 6">
    <name type="scientific">Oreochromis niloticus</name>
    <name type="common">Nile tilapia</name>
    <name type="synonym">Tilapia nilotica</name>
    <dbReference type="NCBI Taxonomy" id="8128"/>
    <lineage>
        <taxon>Eukaryota</taxon>
        <taxon>Metazoa</taxon>
        <taxon>Chordata</taxon>
        <taxon>Craniata</taxon>
        <taxon>Vertebrata</taxon>
        <taxon>Euteleostomi</taxon>
        <taxon>Actinopterygii</taxon>
        <taxon>Neopterygii</taxon>
        <taxon>Teleostei</taxon>
        <taxon>Neoteleostei</taxon>
        <taxon>Acanthomorphata</taxon>
        <taxon>Ovalentaria</taxon>
        <taxon>Cichlomorphae</taxon>
        <taxon>Cichliformes</taxon>
        <taxon>Cichlidae</taxon>
        <taxon>African cichlids</taxon>
        <taxon>Pseudocrenilabrinae</taxon>
        <taxon>Oreochromini</taxon>
        <taxon>Oreochromis</taxon>
    </lineage>
</organism>
<dbReference type="GO" id="GO:0007166">
    <property type="term" value="P:cell surface receptor signaling pathway"/>
    <property type="evidence" value="ECO:0007669"/>
    <property type="project" value="TreeGrafter"/>
</dbReference>
<evidence type="ECO:0000256" key="3">
    <source>
        <dbReference type="SAM" id="Phobius"/>
    </source>
</evidence>
<keyword evidence="2" id="KW-1015">Disulfide bond</keyword>
<reference evidence="5" key="3">
    <citation type="submission" date="2025-09" db="UniProtKB">
        <authorList>
            <consortium name="Ensembl"/>
        </authorList>
    </citation>
    <scope>IDENTIFICATION</scope>
</reference>
<protein>
    <recommendedName>
        <fullName evidence="4">Immunoglobulin domain-containing protein</fullName>
    </recommendedName>
</protein>
<accession>A0A669BJ65</accession>
<keyword evidence="3" id="KW-1133">Transmembrane helix</keyword>
<dbReference type="SMART" id="SM00409">
    <property type="entry name" value="IG"/>
    <property type="match status" value="2"/>
</dbReference>
<feature type="domain" description="Immunoglobulin" evidence="4">
    <location>
        <begin position="19"/>
        <end position="99"/>
    </location>
</feature>
<evidence type="ECO:0000259" key="4">
    <source>
        <dbReference type="SMART" id="SM00409"/>
    </source>
</evidence>
<dbReference type="GeneTree" id="ENSGT00940000163711"/>
<proteinExistence type="predicted"/>
<dbReference type="OMA" id="CSYKERY"/>
<sequence length="249" mass="27804">MIKHASRRFSVSATLNIYPNKCQFFRYENIHLSCVASGNSSNWTVRRNTSSETLQPCKGGFGDPDESCILSDVYPSDSGLYWCESEQGKRSNTVNITVAAGAVILESPALPVSEGDNVTLHCSYKERNAKTSTSDFNAIFYKNNIYFGEEPKGKMILNVSKYDEGFYKCQHPTKGESPKSFLAVRGDSDVQVQPVSGSVPPPLMSLPKLVCTVLLFFLYTVVFMLCIYTYRKWAQGKSTCEISHDNETF</sequence>
<dbReference type="AlphaFoldDB" id="A0A669BJ65"/>
<reference evidence="5" key="2">
    <citation type="submission" date="2025-08" db="UniProtKB">
        <authorList>
            <consortium name="Ensembl"/>
        </authorList>
    </citation>
    <scope>IDENTIFICATION</scope>
</reference>
<dbReference type="GO" id="GO:0004888">
    <property type="term" value="F:transmembrane signaling receptor activity"/>
    <property type="evidence" value="ECO:0007669"/>
    <property type="project" value="TreeGrafter"/>
</dbReference>
<keyword evidence="3" id="KW-0812">Transmembrane</keyword>
<dbReference type="Proteomes" id="UP000005207">
    <property type="component" value="Linkage group LG3"/>
</dbReference>
<dbReference type="InterPro" id="IPR050488">
    <property type="entry name" value="Ig_Fc_receptor"/>
</dbReference>
<feature type="transmembrane region" description="Helical" evidence="3">
    <location>
        <begin position="209"/>
        <end position="230"/>
    </location>
</feature>
<reference evidence="6" key="1">
    <citation type="submission" date="2012-01" db="EMBL/GenBank/DDBJ databases">
        <title>The Genome Sequence of Oreochromis niloticus (Nile Tilapia).</title>
        <authorList>
            <consortium name="Broad Institute Genome Assembly Team"/>
            <consortium name="Broad Institute Sequencing Platform"/>
            <person name="Di Palma F."/>
            <person name="Johnson J."/>
            <person name="Lander E.S."/>
            <person name="Lindblad-Toh K."/>
        </authorList>
    </citation>
    <scope>NUCLEOTIDE SEQUENCE [LARGE SCALE GENOMIC DNA]</scope>
</reference>
<keyword evidence="6" id="KW-1185">Reference proteome</keyword>
<keyword evidence="1" id="KW-0732">Signal</keyword>